<dbReference type="Pfam" id="PF13174">
    <property type="entry name" value="TPR_6"/>
    <property type="match status" value="1"/>
</dbReference>
<proteinExistence type="predicted"/>
<dbReference type="Pfam" id="PF13525">
    <property type="entry name" value="YfiO"/>
    <property type="match status" value="1"/>
</dbReference>
<name>A0A382XC12_9ZZZZ</name>
<feature type="domain" description="Outer membrane lipoprotein BamD-like" evidence="2">
    <location>
        <begin position="122"/>
        <end position="203"/>
    </location>
</feature>
<dbReference type="SMART" id="SM00028">
    <property type="entry name" value="TPR"/>
    <property type="match status" value="3"/>
</dbReference>
<reference evidence="3" key="1">
    <citation type="submission" date="2018-05" db="EMBL/GenBank/DDBJ databases">
        <authorList>
            <person name="Lanie J.A."/>
            <person name="Ng W.-L."/>
            <person name="Kazmierczak K.M."/>
            <person name="Andrzejewski T.M."/>
            <person name="Davidsen T.M."/>
            <person name="Wayne K.J."/>
            <person name="Tettelin H."/>
            <person name="Glass J.I."/>
            <person name="Rusch D."/>
            <person name="Podicherti R."/>
            <person name="Tsui H.-C.T."/>
            <person name="Winkler M.E."/>
        </authorList>
    </citation>
    <scope>NUCLEOTIDE SEQUENCE</scope>
</reference>
<sequence>VKRLIVLVLASALAFGCPYYNTFYNAKRAFNEAEKLRKDALEQGITQVPEQAKRLYVRAIENSALLMRDHPHSDLIDDALVLIGDAFTVQEEYPKAIRKYEEVLANYPDSKWYPYCSFALSRTTLSAGDTLSAEETLRSFLVQYPASEWASEAHMLLGAIDINRQDYNAAIDDFTDFLTSFPKHRRRPEAQYFIAESHLELDRHGEALELFERVGKTARTRTLEFQAKFMVG</sequence>
<dbReference type="SUPFAM" id="SSF48452">
    <property type="entry name" value="TPR-like"/>
    <property type="match status" value="1"/>
</dbReference>
<dbReference type="InterPro" id="IPR019734">
    <property type="entry name" value="TPR_rpt"/>
</dbReference>
<dbReference type="Gene3D" id="1.25.40.10">
    <property type="entry name" value="Tetratricopeptide repeat domain"/>
    <property type="match status" value="2"/>
</dbReference>
<dbReference type="PROSITE" id="PS50005">
    <property type="entry name" value="TPR"/>
    <property type="match status" value="2"/>
</dbReference>
<feature type="non-terminal residue" evidence="3">
    <location>
        <position position="232"/>
    </location>
</feature>
<dbReference type="InterPro" id="IPR039565">
    <property type="entry name" value="BamD-like"/>
</dbReference>
<accession>A0A382XC12</accession>
<protein>
    <recommendedName>
        <fullName evidence="2">Outer membrane lipoprotein BamD-like domain-containing protein</fullName>
    </recommendedName>
</protein>
<dbReference type="EMBL" id="UINC01166572">
    <property type="protein sequence ID" value="SVD68602.1"/>
    <property type="molecule type" value="Genomic_DNA"/>
</dbReference>
<keyword evidence="1" id="KW-0732">Signal</keyword>
<organism evidence="3">
    <name type="scientific">marine metagenome</name>
    <dbReference type="NCBI Taxonomy" id="408172"/>
    <lineage>
        <taxon>unclassified sequences</taxon>
        <taxon>metagenomes</taxon>
        <taxon>ecological metagenomes</taxon>
    </lineage>
</organism>
<evidence type="ECO:0000259" key="2">
    <source>
        <dbReference type="Pfam" id="PF13525"/>
    </source>
</evidence>
<gene>
    <name evidence="3" type="ORF">METZ01_LOCUS421456</name>
</gene>
<evidence type="ECO:0000256" key="1">
    <source>
        <dbReference type="ARBA" id="ARBA00022729"/>
    </source>
</evidence>
<feature type="non-terminal residue" evidence="3">
    <location>
        <position position="1"/>
    </location>
</feature>
<dbReference type="AlphaFoldDB" id="A0A382XC12"/>
<dbReference type="InterPro" id="IPR011990">
    <property type="entry name" value="TPR-like_helical_dom_sf"/>
</dbReference>
<evidence type="ECO:0000313" key="3">
    <source>
        <dbReference type="EMBL" id="SVD68602.1"/>
    </source>
</evidence>